<comment type="similarity">
    <text evidence="2">Belongs to the auxin efflux carrier (TC 2.A.69) family.</text>
</comment>
<feature type="transmembrane region" description="Helical" evidence="8">
    <location>
        <begin position="271"/>
        <end position="293"/>
    </location>
</feature>
<dbReference type="AlphaFoldDB" id="A0A9D7SEK7"/>
<comment type="caution">
    <text evidence="9">The sequence shown here is derived from an EMBL/GenBank/DDBJ whole genome shotgun (WGS) entry which is preliminary data.</text>
</comment>
<keyword evidence="4" id="KW-1003">Cell membrane</keyword>
<keyword evidence="3" id="KW-0813">Transport</keyword>
<comment type="subcellular location">
    <subcellularLocation>
        <location evidence="1">Cell membrane</location>
        <topology evidence="1">Multi-pass membrane protein</topology>
    </subcellularLocation>
</comment>
<dbReference type="EMBL" id="JADKIO010000005">
    <property type="protein sequence ID" value="MBK9795426.1"/>
    <property type="molecule type" value="Genomic_DNA"/>
</dbReference>
<keyword evidence="7 8" id="KW-0472">Membrane</keyword>
<dbReference type="InterPro" id="IPR038770">
    <property type="entry name" value="Na+/solute_symporter_sf"/>
</dbReference>
<feature type="transmembrane region" description="Helical" evidence="8">
    <location>
        <begin position="129"/>
        <end position="149"/>
    </location>
</feature>
<feature type="transmembrane region" description="Helical" evidence="8">
    <location>
        <begin position="305"/>
        <end position="325"/>
    </location>
</feature>
<feature type="transmembrane region" description="Helical" evidence="8">
    <location>
        <begin position="101"/>
        <end position="122"/>
    </location>
</feature>
<evidence type="ECO:0000313" key="9">
    <source>
        <dbReference type="EMBL" id="MBK9795426.1"/>
    </source>
</evidence>
<feature type="transmembrane region" description="Helical" evidence="8">
    <location>
        <begin position="7"/>
        <end position="25"/>
    </location>
</feature>
<gene>
    <name evidence="9" type="ORF">IPP58_02815</name>
</gene>
<dbReference type="GO" id="GO:0055085">
    <property type="term" value="P:transmembrane transport"/>
    <property type="evidence" value="ECO:0007669"/>
    <property type="project" value="InterPro"/>
</dbReference>
<feature type="transmembrane region" description="Helical" evidence="8">
    <location>
        <begin position="164"/>
        <end position="182"/>
    </location>
</feature>
<evidence type="ECO:0000313" key="10">
    <source>
        <dbReference type="Proteomes" id="UP000886657"/>
    </source>
</evidence>
<protein>
    <submittedName>
        <fullName evidence="9">AEC family transporter</fullName>
    </submittedName>
</protein>
<dbReference type="PANTHER" id="PTHR36838:SF3">
    <property type="entry name" value="TRANSPORTER AUXIN EFFLUX CARRIER EC FAMILY"/>
    <property type="match status" value="1"/>
</dbReference>
<keyword evidence="6 8" id="KW-1133">Transmembrane helix</keyword>
<evidence type="ECO:0000256" key="2">
    <source>
        <dbReference type="ARBA" id="ARBA00010145"/>
    </source>
</evidence>
<evidence type="ECO:0000256" key="5">
    <source>
        <dbReference type="ARBA" id="ARBA00022692"/>
    </source>
</evidence>
<dbReference type="InterPro" id="IPR004776">
    <property type="entry name" value="Mem_transp_PIN-like"/>
</dbReference>
<dbReference type="PANTHER" id="PTHR36838">
    <property type="entry name" value="AUXIN EFFLUX CARRIER FAMILY PROTEIN"/>
    <property type="match status" value="1"/>
</dbReference>
<proteinExistence type="inferred from homology"/>
<dbReference type="Proteomes" id="UP000886657">
    <property type="component" value="Unassembled WGS sequence"/>
</dbReference>
<evidence type="ECO:0000256" key="6">
    <source>
        <dbReference type="ARBA" id="ARBA00022989"/>
    </source>
</evidence>
<sequence length="326" mass="34105">MSESRVVLIKIAGMFLLILAGWLARRRGYLLEEASGMLSRIVVDAAFPALVFTQMLRTVDAASLRQDWLLPLLPLPLVGLAYLVGLLVVPFFGGKAQRNTALFLISSPNWVFLPLPIAEALYGSAGVRVILLSNLGAQLTLWSVGVWILHGDIAQALRNLRTNVGLWATAAGILVALLFPGARELGNLHANPASLGGIAGVAVFDALSLLGSLTIPLALLATGAQLGAVPISLRGLPTALWGVLLGRLIAAPLATVALGLLLAAAGFRLPVITGLVLVVVVAMPSAIVCSVMAERYGGDTQLAAQGVFLTTLFSLLTVPVIFFLVS</sequence>
<accession>A0A9D7SEK7</accession>
<feature type="transmembrane region" description="Helical" evidence="8">
    <location>
        <begin position="239"/>
        <end position="264"/>
    </location>
</feature>
<name>A0A9D7SEK7_9BACT</name>
<keyword evidence="5 8" id="KW-0812">Transmembrane</keyword>
<dbReference type="Pfam" id="PF03547">
    <property type="entry name" value="Mem_trans"/>
    <property type="match status" value="2"/>
</dbReference>
<feature type="transmembrane region" description="Helical" evidence="8">
    <location>
        <begin position="194"/>
        <end position="219"/>
    </location>
</feature>
<evidence type="ECO:0000256" key="8">
    <source>
        <dbReference type="SAM" id="Phobius"/>
    </source>
</evidence>
<reference evidence="9" key="1">
    <citation type="submission" date="2020-10" db="EMBL/GenBank/DDBJ databases">
        <title>Connecting structure to function with the recovery of over 1000 high-quality activated sludge metagenome-assembled genomes encoding full-length rRNA genes using long-read sequencing.</title>
        <authorList>
            <person name="Singleton C.M."/>
            <person name="Petriglieri F."/>
            <person name="Kristensen J.M."/>
            <person name="Kirkegaard R.H."/>
            <person name="Michaelsen T.Y."/>
            <person name="Andersen M.H."/>
            <person name="Karst S.M."/>
            <person name="Dueholm M.S."/>
            <person name="Nielsen P.H."/>
            <person name="Albertsen M."/>
        </authorList>
    </citation>
    <scope>NUCLEOTIDE SEQUENCE</scope>
    <source>
        <strain evidence="9">Skiv_18-Q3-R9-52_MAXAC.067</strain>
    </source>
</reference>
<evidence type="ECO:0000256" key="4">
    <source>
        <dbReference type="ARBA" id="ARBA00022475"/>
    </source>
</evidence>
<dbReference type="GO" id="GO:0005886">
    <property type="term" value="C:plasma membrane"/>
    <property type="evidence" value="ECO:0007669"/>
    <property type="project" value="UniProtKB-SubCell"/>
</dbReference>
<evidence type="ECO:0000256" key="3">
    <source>
        <dbReference type="ARBA" id="ARBA00022448"/>
    </source>
</evidence>
<organism evidence="9 10">
    <name type="scientific">Candidatus Geothrix skivensis</name>
    <dbReference type="NCBI Taxonomy" id="2954439"/>
    <lineage>
        <taxon>Bacteria</taxon>
        <taxon>Pseudomonadati</taxon>
        <taxon>Acidobacteriota</taxon>
        <taxon>Holophagae</taxon>
        <taxon>Holophagales</taxon>
        <taxon>Holophagaceae</taxon>
        <taxon>Geothrix</taxon>
    </lineage>
</organism>
<evidence type="ECO:0000256" key="7">
    <source>
        <dbReference type="ARBA" id="ARBA00023136"/>
    </source>
</evidence>
<feature type="transmembrane region" description="Helical" evidence="8">
    <location>
        <begin position="68"/>
        <end position="89"/>
    </location>
</feature>
<evidence type="ECO:0000256" key="1">
    <source>
        <dbReference type="ARBA" id="ARBA00004651"/>
    </source>
</evidence>
<dbReference type="Gene3D" id="1.20.1530.20">
    <property type="match status" value="1"/>
</dbReference>